<dbReference type="Gene3D" id="3.40.50.300">
    <property type="entry name" value="P-loop containing nucleotide triphosphate hydrolases"/>
    <property type="match status" value="1"/>
</dbReference>
<dbReference type="InterPro" id="IPR038718">
    <property type="entry name" value="SNF2-like_sf"/>
</dbReference>
<dbReference type="InterPro" id="IPR001650">
    <property type="entry name" value="Helicase_C-like"/>
</dbReference>
<accession>A0A1U8QB99</accession>
<dbReference type="InterPro" id="IPR014001">
    <property type="entry name" value="Helicase_ATP-bd"/>
</dbReference>
<dbReference type="PROSITE" id="PS51192">
    <property type="entry name" value="HELICASE_ATP_BIND_1"/>
    <property type="match status" value="1"/>
</dbReference>
<dbReference type="Proteomes" id="UP000189703">
    <property type="component" value="Unplaced"/>
</dbReference>
<evidence type="ECO:0000256" key="5">
    <source>
        <dbReference type="ARBA" id="ARBA00022840"/>
    </source>
</evidence>
<keyword evidence="2" id="KW-0547">Nucleotide-binding</keyword>
<protein>
    <submittedName>
        <fullName evidence="11">SNF2 domain-containing protein CLASSY 3-like</fullName>
    </submittedName>
</protein>
<dbReference type="FunCoup" id="A0A1U8QB99">
    <property type="interactions" value="211"/>
</dbReference>
<dbReference type="AlphaFoldDB" id="A0A1U8QB99"/>
<dbReference type="Pfam" id="PF00271">
    <property type="entry name" value="Helicase_C"/>
    <property type="match status" value="1"/>
</dbReference>
<organism evidence="10 11">
    <name type="scientific">Nelumbo nucifera</name>
    <name type="common">Sacred lotus</name>
    <dbReference type="NCBI Taxonomy" id="4432"/>
    <lineage>
        <taxon>Eukaryota</taxon>
        <taxon>Viridiplantae</taxon>
        <taxon>Streptophyta</taxon>
        <taxon>Embryophyta</taxon>
        <taxon>Tracheophyta</taxon>
        <taxon>Spermatophyta</taxon>
        <taxon>Magnoliopsida</taxon>
        <taxon>Proteales</taxon>
        <taxon>Nelumbonaceae</taxon>
        <taxon>Nelumbo</taxon>
    </lineage>
</organism>
<dbReference type="SMART" id="SM00487">
    <property type="entry name" value="DEXDc"/>
    <property type="match status" value="1"/>
</dbReference>
<dbReference type="CDD" id="cd18793">
    <property type="entry name" value="SF2_C_SNF"/>
    <property type="match status" value="1"/>
</dbReference>
<feature type="compositionally biased region" description="Basic and acidic residues" evidence="7">
    <location>
        <begin position="66"/>
        <end position="78"/>
    </location>
</feature>
<keyword evidence="5" id="KW-0067">ATP-binding</keyword>
<feature type="region of interest" description="Disordered" evidence="7">
    <location>
        <begin position="402"/>
        <end position="445"/>
    </location>
</feature>
<dbReference type="SUPFAM" id="SSF52540">
    <property type="entry name" value="P-loop containing nucleoside triphosphate hydrolases"/>
    <property type="match status" value="2"/>
</dbReference>
<dbReference type="SMART" id="SM00490">
    <property type="entry name" value="HELICc"/>
    <property type="match status" value="1"/>
</dbReference>
<evidence type="ECO:0000256" key="4">
    <source>
        <dbReference type="ARBA" id="ARBA00022806"/>
    </source>
</evidence>
<feature type="compositionally biased region" description="Acidic residues" evidence="7">
    <location>
        <begin position="83"/>
        <end position="108"/>
    </location>
</feature>
<dbReference type="PANTHER" id="PTHR45821">
    <property type="entry name" value="SNF2 DOMAIN-CONTAINING PROTEIN CLASSY 2-RELATED"/>
    <property type="match status" value="1"/>
</dbReference>
<feature type="compositionally biased region" description="Acidic residues" evidence="7">
    <location>
        <begin position="133"/>
        <end position="147"/>
    </location>
</feature>
<dbReference type="Pfam" id="PF00176">
    <property type="entry name" value="SNF2-rel_dom"/>
    <property type="match status" value="1"/>
</dbReference>
<evidence type="ECO:0000256" key="2">
    <source>
        <dbReference type="ARBA" id="ARBA00022741"/>
    </source>
</evidence>
<feature type="region of interest" description="Disordered" evidence="7">
    <location>
        <begin position="225"/>
        <end position="358"/>
    </location>
</feature>
<dbReference type="CDD" id="cd18007">
    <property type="entry name" value="DEXHc_ATRX-like"/>
    <property type="match status" value="1"/>
</dbReference>
<feature type="compositionally biased region" description="Acidic residues" evidence="7">
    <location>
        <begin position="175"/>
        <end position="186"/>
    </location>
</feature>
<evidence type="ECO:0000256" key="3">
    <source>
        <dbReference type="ARBA" id="ARBA00022801"/>
    </source>
</evidence>
<feature type="unsure residue" description="E or Q" evidence="11">
    <location>
        <position position="502"/>
    </location>
</feature>
<evidence type="ECO:0000259" key="8">
    <source>
        <dbReference type="PROSITE" id="PS51192"/>
    </source>
</evidence>
<dbReference type="GO" id="GO:0080188">
    <property type="term" value="P:gene silencing by siRNA-directed DNA methylation"/>
    <property type="evidence" value="ECO:0007669"/>
    <property type="project" value="InterPro"/>
</dbReference>
<reference evidence="11" key="1">
    <citation type="submission" date="2025-08" db="UniProtKB">
        <authorList>
            <consortium name="RefSeq"/>
        </authorList>
    </citation>
    <scope>IDENTIFICATION</scope>
</reference>
<dbReference type="InParanoid" id="A0A1U8QB99"/>
<evidence type="ECO:0000313" key="10">
    <source>
        <dbReference type="Proteomes" id="UP000189703"/>
    </source>
</evidence>
<dbReference type="InterPro" id="IPR000330">
    <property type="entry name" value="SNF2_N"/>
</dbReference>
<evidence type="ECO:0000313" key="11">
    <source>
        <dbReference type="RefSeq" id="XP_019055381.1"/>
    </source>
</evidence>
<dbReference type="KEGG" id="nnu:104609843"/>
<dbReference type="OrthoDB" id="2020972at2759"/>
<dbReference type="GO" id="GO:0005634">
    <property type="term" value="C:nucleus"/>
    <property type="evidence" value="ECO:0007669"/>
    <property type="project" value="UniProtKB-SubCell"/>
</dbReference>
<dbReference type="InterPro" id="IPR027417">
    <property type="entry name" value="P-loop_NTPase"/>
</dbReference>
<feature type="compositionally biased region" description="Basic and acidic residues" evidence="7">
    <location>
        <begin position="425"/>
        <end position="438"/>
    </location>
</feature>
<sequence>MINGSGIARRTRSQEALYFKRVYESMHGVTDDNVRVGECSGSKRTRSAGGRGRARAGAPVKLQSGRRNEGSRSSKIDIPEVIPIEEEEEEKEGEVEGETDESGGEEAPSESSSEGSGLNRRPESEPKGVVIIDVDESQEEYEDEGSSDGEFINTSVGSESTEKAGPEKIKNLQYLEEEEEEEEEDGDNVRTPCRRKDEHQLDFNHKEKNCIARRTRSNVRCCKKPQNIRTSTYLDSEDSESSTDDDNDDTEDKDYEMDGSHNSCSVEESNSDEVESSSDEGNEGEEETSTSVEGDGESSDVEVVKTGNSDRKGNDGSVGTQLRRNRFSGMDTALPSCSAKRVSSLLPSNSGKPNSRRKVDYDAFVAKQTPLQFGLGSEKEMELGTASHPICLEKEEIDFLSNHSESDDEDNDEKVGGIDENNDNYETREGDTKEIGGEKEDEIGNPTKRKRVHAPQADQLFMAMVNSIWEKEDLIEKLIPKRDIAMPVVEPELSLKFSFGIEKPKPVEKSDFEKELDQLWTEFDFALKSDEIGSFSSVVENEYSNVPESEMNQDTLCRLGKHELILDERIGIRCKFCSFIKLEIKYVLPPLGTNPVERSGKRTTSAEDDASLLDGLHFEDASVDLCGSSVHTRGTVWDIVPGVRETMYPHQQEGFEFMWKNLAGDVDLEKLNKSTGSDGVGGCVISHAPGTGKTLLTIIFLQTYMRQYPSCRPLIIAPRSMLLTWEEEFKKWKVDIPFHNLNKLEFSGKEKLAALSLMKISAHRNKNFTRMIKLFSWNSETSILGISYPLFEKLAGERFVLDKEGEQIRKILLQKPGLLVLDEGHTPRNERSQIWKALSKIETEKRIILSGTPFQNNFNELYNTLCLVRPTFAEKIQSQPRKIYQGKIVAEKKEAKGKWTSLTSSIGKHDDRLEELRAMIDPFVHVHKGNILKENLPGLRDCVIVLHPPPLQKRLLQAIQGIQNPLELEYMVSLLSVHPSLLISMKGSFPRKEECNIEESINEDMLERIKLDPNEGVKIRFLMELIRLSEAMNEKVLVFSQFIEPFSFIKEQLRSFFGWTEGKEVLQMDGKLDVKIRQSSINLFNDPTSEVRILLASMKACSEGINLVGASRVVLLDVVWNPSVERQAISRAYRLGQKKVVYTYHLITSGTKEGEKYCRQAEKDRLSELVFSSRHMDGDKLNASPTVLKDEMEDKILEEMVRHNKLKGMFEKIIYQPKDSNLFGDFWLNNSQTST</sequence>
<evidence type="ECO:0000256" key="1">
    <source>
        <dbReference type="ARBA" id="ARBA00004123"/>
    </source>
</evidence>
<dbReference type="STRING" id="4432.A0A1U8QB99"/>
<keyword evidence="3" id="KW-0378">Hydrolase</keyword>
<feature type="region of interest" description="Disordered" evidence="7">
    <location>
        <begin position="28"/>
        <end position="209"/>
    </location>
</feature>
<dbReference type="PROSITE" id="PS51194">
    <property type="entry name" value="HELICASE_CTER"/>
    <property type="match status" value="1"/>
</dbReference>
<dbReference type="GO" id="GO:0004386">
    <property type="term" value="F:helicase activity"/>
    <property type="evidence" value="ECO:0007669"/>
    <property type="project" value="UniProtKB-KW"/>
</dbReference>
<feature type="compositionally biased region" description="Acidic residues" evidence="7">
    <location>
        <begin position="235"/>
        <end position="257"/>
    </location>
</feature>
<dbReference type="RefSeq" id="XP_019055381.1">
    <property type="nucleotide sequence ID" value="XM_019199836.1"/>
</dbReference>
<gene>
    <name evidence="11" type="primary">LOC104609843</name>
</gene>
<dbReference type="eggNOG" id="KOG0390">
    <property type="taxonomic scope" value="Eukaryota"/>
</dbReference>
<proteinExistence type="predicted"/>
<dbReference type="GO" id="GO:0005524">
    <property type="term" value="F:ATP binding"/>
    <property type="evidence" value="ECO:0007669"/>
    <property type="project" value="UniProtKB-KW"/>
</dbReference>
<dbReference type="InterPro" id="IPR049730">
    <property type="entry name" value="SNF2/RAD54-like_C"/>
</dbReference>
<keyword evidence="6" id="KW-0539">Nucleus</keyword>
<dbReference type="GO" id="GO:0016787">
    <property type="term" value="F:hydrolase activity"/>
    <property type="evidence" value="ECO:0007669"/>
    <property type="project" value="UniProtKB-KW"/>
</dbReference>
<feature type="domain" description="Helicase ATP-binding" evidence="8">
    <location>
        <begin position="674"/>
        <end position="871"/>
    </location>
</feature>
<keyword evidence="10" id="KW-1185">Reference proteome</keyword>
<evidence type="ECO:0000256" key="6">
    <source>
        <dbReference type="ARBA" id="ARBA00023242"/>
    </source>
</evidence>
<feature type="domain" description="Helicase C-terminal" evidence="9">
    <location>
        <begin position="1024"/>
        <end position="1192"/>
    </location>
</feature>
<feature type="compositionally biased region" description="Basic and acidic residues" evidence="7">
    <location>
        <begin position="160"/>
        <end position="170"/>
    </location>
</feature>
<dbReference type="Gene3D" id="3.40.50.10810">
    <property type="entry name" value="Tandem AAA-ATPase domain"/>
    <property type="match status" value="1"/>
</dbReference>
<name>A0A1U8QB99_NELNU</name>
<comment type="subcellular location">
    <subcellularLocation>
        <location evidence="1">Nucleus</location>
    </subcellularLocation>
</comment>
<keyword evidence="4" id="KW-0347">Helicase</keyword>
<dbReference type="InterPro" id="IPR044567">
    <property type="entry name" value="CLSY/DRD1"/>
</dbReference>
<dbReference type="PANTHER" id="PTHR45821:SF5">
    <property type="entry name" value="SNF2 DOMAIN-CONTAINING PROTEIN CLASSY 4"/>
    <property type="match status" value="1"/>
</dbReference>
<feature type="compositionally biased region" description="Acidic residues" evidence="7">
    <location>
        <begin position="269"/>
        <end position="300"/>
    </location>
</feature>
<evidence type="ECO:0000259" key="9">
    <source>
        <dbReference type="PROSITE" id="PS51194"/>
    </source>
</evidence>
<evidence type="ECO:0000256" key="7">
    <source>
        <dbReference type="SAM" id="MobiDB-lite"/>
    </source>
</evidence>
<feature type="compositionally biased region" description="Basic and acidic residues" evidence="7">
    <location>
        <begin position="194"/>
        <end position="209"/>
    </location>
</feature>